<dbReference type="EMBL" id="BSFQ01000008">
    <property type="protein sequence ID" value="GLL11356.1"/>
    <property type="molecule type" value="Genomic_DNA"/>
</dbReference>
<comment type="caution">
    <text evidence="1">The sequence shown here is derived from an EMBL/GenBank/DDBJ whole genome shotgun (WGS) entry which is preliminary data.</text>
</comment>
<sequence length="80" mass="8669">MTTESPLAKDVHHVRARIAGRAKQNPNDPRLSADRAELAALRLEQHVANVLATAPPLTNEQRSRIASLLAPARQTEASTP</sequence>
<evidence type="ECO:0000313" key="1">
    <source>
        <dbReference type="EMBL" id="GLL11356.1"/>
    </source>
</evidence>
<protein>
    <recommendedName>
        <fullName evidence="3">PhiRv1 phage protein</fullName>
    </recommendedName>
</protein>
<reference evidence="1" key="1">
    <citation type="journal article" date="2014" name="Int. J. Syst. Evol. Microbiol.">
        <title>Complete genome sequence of Corynebacterium casei LMG S-19264T (=DSM 44701T), isolated from a smear-ripened cheese.</title>
        <authorList>
            <consortium name="US DOE Joint Genome Institute (JGI-PGF)"/>
            <person name="Walter F."/>
            <person name="Albersmeier A."/>
            <person name="Kalinowski J."/>
            <person name="Ruckert C."/>
        </authorList>
    </citation>
    <scope>NUCLEOTIDE SEQUENCE</scope>
    <source>
        <strain evidence="1">VKM Ac-1069</strain>
    </source>
</reference>
<evidence type="ECO:0000313" key="2">
    <source>
        <dbReference type="Proteomes" id="UP001143463"/>
    </source>
</evidence>
<gene>
    <name evidence="1" type="ORF">GCM10017577_24970</name>
</gene>
<name>A0A9W6L0E7_9PSEU</name>
<dbReference type="Proteomes" id="UP001143463">
    <property type="component" value="Unassembled WGS sequence"/>
</dbReference>
<evidence type="ECO:0008006" key="3">
    <source>
        <dbReference type="Google" id="ProtNLM"/>
    </source>
</evidence>
<dbReference type="AlphaFoldDB" id="A0A9W6L0E7"/>
<dbReference type="RefSeq" id="WP_051737488.1">
    <property type="nucleotide sequence ID" value="NZ_BAAAUZ010000042.1"/>
</dbReference>
<proteinExistence type="predicted"/>
<reference evidence="1" key="2">
    <citation type="submission" date="2023-01" db="EMBL/GenBank/DDBJ databases">
        <authorList>
            <person name="Sun Q."/>
            <person name="Evtushenko L."/>
        </authorList>
    </citation>
    <scope>NUCLEOTIDE SEQUENCE</scope>
    <source>
        <strain evidence="1">VKM Ac-1069</strain>
    </source>
</reference>
<keyword evidence="2" id="KW-1185">Reference proteome</keyword>
<accession>A0A9W6L0E7</accession>
<organism evidence="1 2">
    <name type="scientific">Pseudonocardia halophobica</name>
    <dbReference type="NCBI Taxonomy" id="29401"/>
    <lineage>
        <taxon>Bacteria</taxon>
        <taxon>Bacillati</taxon>
        <taxon>Actinomycetota</taxon>
        <taxon>Actinomycetes</taxon>
        <taxon>Pseudonocardiales</taxon>
        <taxon>Pseudonocardiaceae</taxon>
        <taxon>Pseudonocardia</taxon>
    </lineage>
</organism>